<dbReference type="CDD" id="cd15465">
    <property type="entry name" value="bS6_mito"/>
    <property type="match status" value="1"/>
</dbReference>
<keyword evidence="3" id="KW-1185">Reference proteome</keyword>
<dbReference type="Proteomes" id="UP001165090">
    <property type="component" value="Unassembled WGS sequence"/>
</dbReference>
<protein>
    <recommendedName>
        <fullName evidence="4">Mitochondrial ribosomal protein S6</fullName>
    </recommendedName>
</protein>
<organism evidence="2 3">
    <name type="scientific">Volvox africanus</name>
    <dbReference type="NCBI Taxonomy" id="51714"/>
    <lineage>
        <taxon>Eukaryota</taxon>
        <taxon>Viridiplantae</taxon>
        <taxon>Chlorophyta</taxon>
        <taxon>core chlorophytes</taxon>
        <taxon>Chlorophyceae</taxon>
        <taxon>CS clade</taxon>
        <taxon>Chlamydomonadales</taxon>
        <taxon>Volvocaceae</taxon>
        <taxon>Volvox</taxon>
    </lineage>
</organism>
<sequence>ITYTSLIPKASHKLKAGMPLYELLCLARPGPRAELVTLIKSLGDAVYKNGGFVTQLKSFGEQHLAYDLRKPFEKYDSAHVWQMDFVSSVDGLRPLDHQLHVSDKVLRWTVIKRPLGSKPAHSALADE</sequence>
<evidence type="ECO:0008006" key="4">
    <source>
        <dbReference type="Google" id="ProtNLM"/>
    </source>
</evidence>
<dbReference type="EMBL" id="BSDZ01000017">
    <property type="protein sequence ID" value="GLI63855.1"/>
    <property type="molecule type" value="Genomic_DNA"/>
</dbReference>
<evidence type="ECO:0000256" key="1">
    <source>
        <dbReference type="ARBA" id="ARBA00009512"/>
    </source>
</evidence>
<dbReference type="PANTHER" id="PTHR21011">
    <property type="entry name" value="MITOCHONDRIAL 28S RIBOSOMAL PROTEIN S6"/>
    <property type="match status" value="1"/>
</dbReference>
<comment type="caution">
    <text evidence="2">The sequence shown here is derived from an EMBL/GenBank/DDBJ whole genome shotgun (WGS) entry which is preliminary data.</text>
</comment>
<dbReference type="PANTHER" id="PTHR21011:SF1">
    <property type="entry name" value="SMALL RIBOSOMAL SUBUNIT PROTEIN BS6M"/>
    <property type="match status" value="1"/>
</dbReference>
<gene>
    <name evidence="2" type="ORF">VaNZ11_006965</name>
</gene>
<name>A0ABQ5S1U2_9CHLO</name>
<feature type="non-terminal residue" evidence="2">
    <location>
        <position position="1"/>
    </location>
</feature>
<dbReference type="Gene3D" id="3.30.70.60">
    <property type="match status" value="1"/>
</dbReference>
<dbReference type="Pfam" id="PF01250">
    <property type="entry name" value="Ribosomal_S6"/>
    <property type="match status" value="1"/>
</dbReference>
<dbReference type="SUPFAM" id="SSF54995">
    <property type="entry name" value="Ribosomal protein S6"/>
    <property type="match status" value="1"/>
</dbReference>
<dbReference type="InterPro" id="IPR014717">
    <property type="entry name" value="Transl_elong_EF1B/ribsomal_bS6"/>
</dbReference>
<evidence type="ECO:0000313" key="3">
    <source>
        <dbReference type="Proteomes" id="UP001165090"/>
    </source>
</evidence>
<proteinExistence type="inferred from homology"/>
<comment type="similarity">
    <text evidence="1">Belongs to the bacterial ribosomal protein bS6 family.</text>
</comment>
<reference evidence="2 3" key="1">
    <citation type="journal article" date="2023" name="IScience">
        <title>Expanded male sex-determining region conserved during the evolution of homothallism in the green alga Volvox.</title>
        <authorList>
            <person name="Yamamoto K."/>
            <person name="Matsuzaki R."/>
            <person name="Mahakham W."/>
            <person name="Heman W."/>
            <person name="Sekimoto H."/>
            <person name="Kawachi M."/>
            <person name="Minakuchi Y."/>
            <person name="Toyoda A."/>
            <person name="Nozaki H."/>
        </authorList>
    </citation>
    <scope>NUCLEOTIDE SEQUENCE [LARGE SCALE GENOMIC DNA]</scope>
    <source>
        <strain evidence="2 3">NIES-4468</strain>
    </source>
</reference>
<dbReference type="InterPro" id="IPR035980">
    <property type="entry name" value="Ribosomal_bS6_sf"/>
</dbReference>
<accession>A0ABQ5S1U2</accession>
<evidence type="ECO:0000313" key="2">
    <source>
        <dbReference type="EMBL" id="GLI63855.1"/>
    </source>
</evidence>
<dbReference type="InterPro" id="IPR000529">
    <property type="entry name" value="Ribosomal_bS6"/>
</dbReference>